<sequence length="87" mass="9805">MNRRTRSLSVSPFEVLVGQAKGFQSVINSQRKLVRNMVRQGLVTNSAEDVLVNFEQRLTLTRMRQEMAKMEQASVLTAHSQSDGIVV</sequence>
<gene>
    <name evidence="1" type="ORF">SAMN04488060_2143</name>
</gene>
<evidence type="ECO:0000313" key="1">
    <source>
        <dbReference type="EMBL" id="SFP26111.1"/>
    </source>
</evidence>
<dbReference type="EMBL" id="FOWZ01000003">
    <property type="protein sequence ID" value="SFP26111.1"/>
    <property type="molecule type" value="Genomic_DNA"/>
</dbReference>
<dbReference type="AlphaFoldDB" id="A0A1I5NY06"/>
<dbReference type="Proteomes" id="UP000199331">
    <property type="component" value="Unassembled WGS sequence"/>
</dbReference>
<name>A0A1I5NY06_9SPHN</name>
<dbReference type="RefSeq" id="WP_143089624.1">
    <property type="nucleotide sequence ID" value="NZ_FOWZ01000003.1"/>
</dbReference>
<reference evidence="2" key="1">
    <citation type="submission" date="2016-10" db="EMBL/GenBank/DDBJ databases">
        <authorList>
            <person name="Varghese N."/>
            <person name="Submissions S."/>
        </authorList>
    </citation>
    <scope>NUCLEOTIDE SEQUENCE [LARGE SCALE GENOMIC DNA]</scope>
    <source>
        <strain evidence="2">CGMCC 1.7715</strain>
    </source>
</reference>
<organism evidence="1 2">
    <name type="scientific">Qipengyuania nanhaisediminis</name>
    <dbReference type="NCBI Taxonomy" id="604088"/>
    <lineage>
        <taxon>Bacteria</taxon>
        <taxon>Pseudomonadati</taxon>
        <taxon>Pseudomonadota</taxon>
        <taxon>Alphaproteobacteria</taxon>
        <taxon>Sphingomonadales</taxon>
        <taxon>Erythrobacteraceae</taxon>
        <taxon>Qipengyuania</taxon>
    </lineage>
</organism>
<proteinExistence type="predicted"/>
<keyword evidence="2" id="KW-1185">Reference proteome</keyword>
<accession>A0A1I5NY06</accession>
<evidence type="ECO:0000313" key="2">
    <source>
        <dbReference type="Proteomes" id="UP000199331"/>
    </source>
</evidence>
<protein>
    <submittedName>
        <fullName evidence="1">Uncharacterized protein</fullName>
    </submittedName>
</protein>